<evidence type="ECO:0000259" key="7">
    <source>
        <dbReference type="PROSITE" id="PS50026"/>
    </source>
</evidence>
<evidence type="ECO:0000259" key="8">
    <source>
        <dbReference type="PROSITE" id="PS50825"/>
    </source>
</evidence>
<feature type="domain" description="HYR" evidence="8">
    <location>
        <begin position="110"/>
        <end position="195"/>
    </location>
</feature>
<dbReference type="Pfam" id="PF00008">
    <property type="entry name" value="EGF"/>
    <property type="match status" value="1"/>
</dbReference>
<reference evidence="11" key="1">
    <citation type="submission" date="2025-08" db="UniProtKB">
        <authorList>
            <consortium name="RefSeq"/>
        </authorList>
    </citation>
    <scope>IDENTIFICATION</scope>
    <source>
        <strain evidence="11">S238N-H82</strain>
        <tissue evidence="11">Testes</tissue>
    </source>
</reference>
<protein>
    <submittedName>
        <fullName evidence="11">Sushi, nidogen and EGF-like domain-containing protein 1</fullName>
    </submittedName>
</protein>
<keyword evidence="4" id="KW-0325">Glycoprotein</keyword>
<comment type="caution">
    <text evidence="5">Lacks conserved residue(s) required for the propagation of feature annotation.</text>
</comment>
<dbReference type="Proteomes" id="UP000001554">
    <property type="component" value="Unplaced"/>
</dbReference>
<dbReference type="Gene3D" id="2.10.70.10">
    <property type="entry name" value="Complement Module, domain 1"/>
    <property type="match status" value="1"/>
</dbReference>
<dbReference type="SMART" id="SM00179">
    <property type="entry name" value="EGF_CA"/>
    <property type="match status" value="1"/>
</dbReference>
<organism evidence="10 11">
    <name type="scientific">Branchiostoma floridae</name>
    <name type="common">Florida lancelet</name>
    <name type="synonym">Amphioxus</name>
    <dbReference type="NCBI Taxonomy" id="7739"/>
    <lineage>
        <taxon>Eukaryota</taxon>
        <taxon>Metazoa</taxon>
        <taxon>Chordata</taxon>
        <taxon>Cephalochordata</taxon>
        <taxon>Leptocardii</taxon>
        <taxon>Amphioxiformes</taxon>
        <taxon>Branchiostomatidae</taxon>
        <taxon>Branchiostoma</taxon>
    </lineage>
</organism>
<dbReference type="GO" id="GO:0005509">
    <property type="term" value="F:calcium ion binding"/>
    <property type="evidence" value="ECO:0007669"/>
    <property type="project" value="InterPro"/>
</dbReference>
<dbReference type="KEGG" id="bfo:118407938"/>
<feature type="domain" description="EGF-like" evidence="7">
    <location>
        <begin position="73"/>
        <end position="109"/>
    </location>
</feature>
<dbReference type="SUPFAM" id="SSF57535">
    <property type="entry name" value="Complement control module/SCR domain"/>
    <property type="match status" value="1"/>
</dbReference>
<dbReference type="InterPro" id="IPR035976">
    <property type="entry name" value="Sushi/SCR/CCP_sf"/>
</dbReference>
<keyword evidence="2" id="KW-0677">Repeat</keyword>
<dbReference type="InterPro" id="IPR043555">
    <property type="entry name" value="SRPX-like"/>
</dbReference>
<evidence type="ECO:0000259" key="9">
    <source>
        <dbReference type="PROSITE" id="PS50923"/>
    </source>
</evidence>
<evidence type="ECO:0000256" key="4">
    <source>
        <dbReference type="ARBA" id="ARBA00023180"/>
    </source>
</evidence>
<evidence type="ECO:0000256" key="3">
    <source>
        <dbReference type="ARBA" id="ARBA00023157"/>
    </source>
</evidence>
<dbReference type="Pfam" id="PF02494">
    <property type="entry name" value="HYR"/>
    <property type="match status" value="1"/>
</dbReference>
<evidence type="ECO:0000313" key="11">
    <source>
        <dbReference type="RefSeq" id="XP_035664407.1"/>
    </source>
</evidence>
<dbReference type="OMA" id="QAWSKCS"/>
<dbReference type="OrthoDB" id="8962045at2759"/>
<dbReference type="CDD" id="cd00033">
    <property type="entry name" value="CCP"/>
    <property type="match status" value="1"/>
</dbReference>
<dbReference type="AlphaFoldDB" id="A0A9J7HTV7"/>
<dbReference type="CDD" id="cd00054">
    <property type="entry name" value="EGF_CA"/>
    <property type="match status" value="1"/>
</dbReference>
<keyword evidence="6" id="KW-0768">Sushi</keyword>
<feature type="disulfide bond" evidence="5">
    <location>
        <begin position="99"/>
        <end position="108"/>
    </location>
</feature>
<dbReference type="SMART" id="SM00032">
    <property type="entry name" value="CCP"/>
    <property type="match status" value="2"/>
</dbReference>
<dbReference type="SUPFAM" id="SSF57196">
    <property type="entry name" value="EGF/Laminin"/>
    <property type="match status" value="1"/>
</dbReference>
<dbReference type="GeneID" id="118407938"/>
<dbReference type="PROSITE" id="PS01186">
    <property type="entry name" value="EGF_2"/>
    <property type="match status" value="1"/>
</dbReference>
<evidence type="ECO:0000256" key="1">
    <source>
        <dbReference type="ARBA" id="ARBA00022536"/>
    </source>
</evidence>
<evidence type="ECO:0000256" key="6">
    <source>
        <dbReference type="PROSITE-ProRule" id="PRU00302"/>
    </source>
</evidence>
<dbReference type="SMART" id="SM00181">
    <property type="entry name" value="EGF"/>
    <property type="match status" value="1"/>
</dbReference>
<dbReference type="PANTHER" id="PTHR46343:SF2">
    <property type="entry name" value="SUSHI_VON WILLEBRAND FACTOR TYPE A_EGF_PENTRAXIN DOMAIN-CONTAINING 1"/>
    <property type="match status" value="1"/>
</dbReference>
<keyword evidence="10" id="KW-1185">Reference proteome</keyword>
<accession>A0A9J7HTV7</accession>
<sequence>MRVRAALVSKVPAWSVNCGNPGPITNGTVSGSGYRYGDYVYFSCNTHYVLVGQPSARCQANGQWSASKPQCLFGNTCHSNPCQNGATCINGVEQHECACMEGWSGERCETDISPPLVDFCPPDQNITTVDNRETVSWQLPTFSDFRNDTFHVTSNYPNNINTETFPWGQHTIQYTATKPSNGLRSSCEFAIRVYPRPCPALDPPAHGALACNGWITRLGRMCKTFCQQGWTLPRGLEDKLDQLYVCGAHGAWLPAATIPCSDRSSEVDEVTGSTGFFPGNCTSIDAINSIKTQYLAELRNSSFSTICTSYHDLCLKDNVEVTCGDN</sequence>
<dbReference type="PANTHER" id="PTHR46343">
    <property type="entry name" value="HYR DOMAIN-CONTAINING PROTEIN"/>
    <property type="match status" value="1"/>
</dbReference>
<proteinExistence type="predicted"/>
<dbReference type="Pfam" id="PF00084">
    <property type="entry name" value="Sushi"/>
    <property type="match status" value="1"/>
</dbReference>
<dbReference type="PROSITE" id="PS50825">
    <property type="entry name" value="HYR"/>
    <property type="match status" value="1"/>
</dbReference>
<feature type="domain" description="Sushi" evidence="9">
    <location>
        <begin position="16"/>
        <end position="73"/>
    </location>
</feature>
<keyword evidence="1 5" id="KW-0245">EGF-like domain</keyword>
<dbReference type="Gene3D" id="2.10.25.10">
    <property type="entry name" value="Laminin"/>
    <property type="match status" value="1"/>
</dbReference>
<feature type="disulfide bond" evidence="6">
    <location>
        <begin position="44"/>
        <end position="71"/>
    </location>
</feature>
<evidence type="ECO:0000256" key="2">
    <source>
        <dbReference type="ARBA" id="ARBA00022737"/>
    </source>
</evidence>
<gene>
    <name evidence="11" type="primary">LOC118407938</name>
</gene>
<dbReference type="FunFam" id="2.10.25.10:FF:000143">
    <property type="entry name" value="Protein crumbs 1"/>
    <property type="match status" value="1"/>
</dbReference>
<keyword evidence="3 5" id="KW-1015">Disulfide bond</keyword>
<name>A0A9J7HTV7_BRAFL</name>
<dbReference type="InterPro" id="IPR003410">
    <property type="entry name" value="HYR_dom"/>
</dbReference>
<dbReference type="InterPro" id="IPR001881">
    <property type="entry name" value="EGF-like_Ca-bd_dom"/>
</dbReference>
<dbReference type="PROSITE" id="PS00022">
    <property type="entry name" value="EGF_1"/>
    <property type="match status" value="1"/>
</dbReference>
<dbReference type="InterPro" id="IPR000436">
    <property type="entry name" value="Sushi_SCR_CCP_dom"/>
</dbReference>
<dbReference type="PROSITE" id="PS50026">
    <property type="entry name" value="EGF_3"/>
    <property type="match status" value="1"/>
</dbReference>
<dbReference type="RefSeq" id="XP_035664407.1">
    <property type="nucleotide sequence ID" value="XM_035808514.1"/>
</dbReference>
<evidence type="ECO:0000256" key="5">
    <source>
        <dbReference type="PROSITE-ProRule" id="PRU00076"/>
    </source>
</evidence>
<dbReference type="InterPro" id="IPR000742">
    <property type="entry name" value="EGF"/>
</dbReference>
<dbReference type="PROSITE" id="PS50923">
    <property type="entry name" value="SUSHI"/>
    <property type="match status" value="1"/>
</dbReference>
<evidence type="ECO:0000313" key="10">
    <source>
        <dbReference type="Proteomes" id="UP000001554"/>
    </source>
</evidence>